<dbReference type="GO" id="GO:0004722">
    <property type="term" value="F:protein serine/threonine phosphatase activity"/>
    <property type="evidence" value="ECO:0007669"/>
    <property type="project" value="UniProtKB-EC"/>
</dbReference>
<feature type="domain" description="Tyrosine specific protein phosphatases" evidence="17">
    <location>
        <begin position="102"/>
        <end position="167"/>
    </location>
</feature>
<dbReference type="PANTHER" id="PTHR23339">
    <property type="entry name" value="TYROSINE SPECIFIC PROTEIN PHOSPHATASE AND DUAL SPECIFICITY PROTEIN PHOSPHATASE"/>
    <property type="match status" value="1"/>
</dbReference>
<dbReference type="GO" id="GO:0060271">
    <property type="term" value="P:cilium assembly"/>
    <property type="evidence" value="ECO:0000318"/>
    <property type="project" value="GO_Central"/>
</dbReference>
<evidence type="ECO:0000256" key="7">
    <source>
        <dbReference type="ARBA" id="ARBA00022801"/>
    </source>
</evidence>
<keyword evidence="6" id="KW-0963">Cytoplasm</keyword>
<evidence type="ECO:0000256" key="2">
    <source>
        <dbReference type="ARBA" id="ARBA00004514"/>
    </source>
</evidence>
<dbReference type="EMBL" id="EAAA01002337">
    <property type="status" value="NOT_ANNOTATED_CDS"/>
    <property type="molecule type" value="Genomic_DNA"/>
</dbReference>
<comment type="catalytic activity">
    <reaction evidence="10">
        <text>O-phospho-L-seryl-[protein] + H2O = L-seryl-[protein] + phosphate</text>
        <dbReference type="Rhea" id="RHEA:20629"/>
        <dbReference type="Rhea" id="RHEA-COMP:9863"/>
        <dbReference type="Rhea" id="RHEA-COMP:11604"/>
        <dbReference type="ChEBI" id="CHEBI:15377"/>
        <dbReference type="ChEBI" id="CHEBI:29999"/>
        <dbReference type="ChEBI" id="CHEBI:43474"/>
        <dbReference type="ChEBI" id="CHEBI:83421"/>
        <dbReference type="EC" id="3.1.3.16"/>
    </reaction>
</comment>
<evidence type="ECO:0000256" key="11">
    <source>
        <dbReference type="ARBA" id="ARBA00048336"/>
    </source>
</evidence>
<dbReference type="Pfam" id="PF22784">
    <property type="entry name" value="PTP-SAK"/>
    <property type="match status" value="1"/>
</dbReference>
<dbReference type="Proteomes" id="UP000008144">
    <property type="component" value="Chromosome 7"/>
</dbReference>
<name>F6TMW1_CIOIN</name>
<organism evidence="18 19">
    <name type="scientific">Ciona intestinalis</name>
    <name type="common">Transparent sea squirt</name>
    <name type="synonym">Ascidia intestinalis</name>
    <dbReference type="NCBI Taxonomy" id="7719"/>
    <lineage>
        <taxon>Eukaryota</taxon>
        <taxon>Metazoa</taxon>
        <taxon>Chordata</taxon>
        <taxon>Tunicata</taxon>
        <taxon>Ascidiacea</taxon>
        <taxon>Phlebobranchia</taxon>
        <taxon>Cionidae</taxon>
        <taxon>Ciona</taxon>
    </lineage>
</organism>
<dbReference type="InterPro" id="IPR050561">
    <property type="entry name" value="PTP"/>
</dbReference>
<evidence type="ECO:0000313" key="18">
    <source>
        <dbReference type="Ensembl" id="ENSCINP00000005828.3"/>
    </source>
</evidence>
<dbReference type="HOGENOM" id="CLU_047330_4_2_1"/>
<protein>
    <recommendedName>
        <fullName evidence="13">Dual specificity protein phosphatase 23</fullName>
        <ecNumber evidence="5">3.1.3.16</ecNumber>
        <ecNumber evidence="4">3.1.3.48</ecNumber>
    </recommendedName>
    <alternativeName>
        <fullName evidence="14">Low molecular mass dual specificity phosphatase 3</fullName>
    </alternativeName>
</protein>
<evidence type="ECO:0000256" key="5">
    <source>
        <dbReference type="ARBA" id="ARBA00013081"/>
    </source>
</evidence>
<evidence type="ECO:0000256" key="15">
    <source>
        <dbReference type="SAM" id="MobiDB-lite"/>
    </source>
</evidence>
<evidence type="ECO:0000256" key="3">
    <source>
        <dbReference type="ARBA" id="ARBA00008601"/>
    </source>
</evidence>
<dbReference type="SUPFAM" id="SSF52799">
    <property type="entry name" value="(Phosphotyrosine protein) phosphatases II"/>
    <property type="match status" value="1"/>
</dbReference>
<comment type="similarity">
    <text evidence="3">Belongs to the protein-tyrosine phosphatase family. Non-receptor class dual specificity subfamily.</text>
</comment>
<evidence type="ECO:0000256" key="10">
    <source>
        <dbReference type="ARBA" id="ARBA00047761"/>
    </source>
</evidence>
<reference evidence="18" key="2">
    <citation type="journal article" date="2008" name="Genome Biol.">
        <title>Improved genome assembly and evidence-based global gene model set for the chordate Ciona intestinalis: new insight into intron and operon populations.</title>
        <authorList>
            <person name="Satou Y."/>
            <person name="Mineta K."/>
            <person name="Ogasawara M."/>
            <person name="Sasakura Y."/>
            <person name="Shoguchi E."/>
            <person name="Ueno K."/>
            <person name="Yamada L."/>
            <person name="Matsumoto J."/>
            <person name="Wasserscheid J."/>
            <person name="Dewar K."/>
            <person name="Wiley G.B."/>
            <person name="Macmil S.L."/>
            <person name="Roe B.A."/>
            <person name="Zeller R.W."/>
            <person name="Hastings K.E."/>
            <person name="Lemaire P."/>
            <person name="Lindquist E."/>
            <person name="Endo T."/>
            <person name="Hotta K."/>
            <person name="Inaba K."/>
        </authorList>
    </citation>
    <scope>NUCLEOTIDE SEQUENCE [LARGE SCALE GENOMIC DNA]</scope>
    <source>
        <strain evidence="18">wild type</strain>
    </source>
</reference>
<dbReference type="SMART" id="SM00404">
    <property type="entry name" value="PTPc_motif"/>
    <property type="match status" value="1"/>
</dbReference>
<dbReference type="GO" id="GO:0005737">
    <property type="term" value="C:cytoplasm"/>
    <property type="evidence" value="ECO:0000318"/>
    <property type="project" value="GO_Central"/>
</dbReference>
<dbReference type="AlphaFoldDB" id="F6TMW1"/>
<comment type="function">
    <text evidence="12">Protein phosphatase that mediates dephosphorylation of proteins phosphorylated on Tyr and Ser/Thr residues. In vitro, it can dephosphorylate p44-ERK1 (MAPK3) but not p54 SAPK-beta (MAPK10) in vitro. Able to enhance activation of JNK and p38 (MAPK14).</text>
</comment>
<evidence type="ECO:0000256" key="9">
    <source>
        <dbReference type="ARBA" id="ARBA00023242"/>
    </source>
</evidence>
<dbReference type="GO" id="GO:0005634">
    <property type="term" value="C:nucleus"/>
    <property type="evidence" value="ECO:0007669"/>
    <property type="project" value="UniProtKB-SubCell"/>
</dbReference>
<evidence type="ECO:0000313" key="19">
    <source>
        <dbReference type="Proteomes" id="UP000008144"/>
    </source>
</evidence>
<keyword evidence="9" id="KW-0539">Nucleus</keyword>
<evidence type="ECO:0000256" key="1">
    <source>
        <dbReference type="ARBA" id="ARBA00004123"/>
    </source>
</evidence>
<evidence type="ECO:0000259" key="16">
    <source>
        <dbReference type="PROSITE" id="PS50054"/>
    </source>
</evidence>
<dbReference type="OMA" id="PAHYQYL"/>
<feature type="domain" description="Tyrosine-protein phosphatase" evidence="16">
    <location>
        <begin position="31"/>
        <end position="181"/>
    </location>
</feature>
<dbReference type="CDD" id="cd14504">
    <property type="entry name" value="DUSP23"/>
    <property type="match status" value="1"/>
</dbReference>
<dbReference type="EC" id="3.1.3.48" evidence="4"/>
<dbReference type="GeneTree" id="ENSGT00940000161329"/>
<dbReference type="InterPro" id="IPR029021">
    <property type="entry name" value="Prot-tyrosine_phosphatase-like"/>
</dbReference>
<comment type="subcellular location">
    <subcellularLocation>
        <location evidence="2">Cytoplasm</location>
        <location evidence="2">Cytosol</location>
    </subcellularLocation>
    <subcellularLocation>
        <location evidence="1">Nucleus</location>
    </subcellularLocation>
</comment>
<dbReference type="InterPro" id="IPR000387">
    <property type="entry name" value="Tyr_Pase_dom"/>
</dbReference>
<evidence type="ECO:0000256" key="14">
    <source>
        <dbReference type="ARBA" id="ARBA00081937"/>
    </source>
</evidence>
<dbReference type="InterPro" id="IPR020422">
    <property type="entry name" value="TYR_PHOSPHATASE_DUAL_dom"/>
</dbReference>
<dbReference type="SMART" id="SM00195">
    <property type="entry name" value="DSPc"/>
    <property type="match status" value="1"/>
</dbReference>
<reference evidence="18" key="4">
    <citation type="submission" date="2025-09" db="UniProtKB">
        <authorList>
            <consortium name="Ensembl"/>
        </authorList>
    </citation>
    <scope>IDENTIFICATION</scope>
</reference>
<comment type="catalytic activity">
    <reaction evidence="11">
        <text>O-phospho-L-threonyl-[protein] + H2O = L-threonyl-[protein] + phosphate</text>
        <dbReference type="Rhea" id="RHEA:47004"/>
        <dbReference type="Rhea" id="RHEA-COMP:11060"/>
        <dbReference type="Rhea" id="RHEA-COMP:11605"/>
        <dbReference type="ChEBI" id="CHEBI:15377"/>
        <dbReference type="ChEBI" id="CHEBI:30013"/>
        <dbReference type="ChEBI" id="CHEBI:43474"/>
        <dbReference type="ChEBI" id="CHEBI:61977"/>
        <dbReference type="EC" id="3.1.3.16"/>
    </reaction>
</comment>
<keyword evidence="7" id="KW-0378">Hydrolase</keyword>
<dbReference type="GO" id="GO:0005829">
    <property type="term" value="C:cytosol"/>
    <property type="evidence" value="ECO:0007669"/>
    <property type="project" value="UniProtKB-SubCell"/>
</dbReference>
<feature type="region of interest" description="Disordered" evidence="15">
    <location>
        <begin position="1"/>
        <end position="27"/>
    </location>
</feature>
<dbReference type="EC" id="3.1.3.16" evidence="5"/>
<evidence type="ECO:0000256" key="8">
    <source>
        <dbReference type="ARBA" id="ARBA00022912"/>
    </source>
</evidence>
<dbReference type="GO" id="GO:0004725">
    <property type="term" value="F:protein tyrosine phosphatase activity"/>
    <property type="evidence" value="ECO:0000318"/>
    <property type="project" value="GO_Central"/>
</dbReference>
<keyword evidence="8" id="KW-0904">Protein phosphatase</keyword>
<sequence length="183" mass="20713">YLQYHSSHSHNKNTSNNQAASRRNVPEPPSNFTWVDPGWLAACASPTCPSHHKFLFECGIRHVISLMKQRPTNAMESVQLPKLNRLKIRIDDYCAPTLNQIRQFIRIVEDANDRKEAVAVHCANGKGISGTMLACYLVKMKRISAVDALKEIRRMRPGSVESAEQEKAVEQFYQSLLSLCQNC</sequence>
<proteinExistence type="inferred from homology"/>
<reference evidence="18" key="3">
    <citation type="submission" date="2025-08" db="UniProtKB">
        <authorList>
            <consortium name="Ensembl"/>
        </authorList>
    </citation>
    <scope>IDENTIFICATION</scope>
</reference>
<keyword evidence="19" id="KW-1185">Reference proteome</keyword>
<dbReference type="InParanoid" id="F6TMW1"/>
<evidence type="ECO:0000256" key="13">
    <source>
        <dbReference type="ARBA" id="ARBA00068789"/>
    </source>
</evidence>
<evidence type="ECO:0000256" key="12">
    <source>
        <dbReference type="ARBA" id="ARBA00053915"/>
    </source>
</evidence>
<dbReference type="PROSITE" id="PS50056">
    <property type="entry name" value="TYR_PHOSPHATASE_2"/>
    <property type="match status" value="1"/>
</dbReference>
<dbReference type="Ensembl" id="ENSCINT00000005828.3">
    <property type="protein sequence ID" value="ENSCINP00000005828.3"/>
    <property type="gene ID" value="ENSCING00000002863.3"/>
</dbReference>
<accession>F6TMW1</accession>
<dbReference type="Gene3D" id="3.90.190.10">
    <property type="entry name" value="Protein tyrosine phosphatase superfamily"/>
    <property type="match status" value="1"/>
</dbReference>
<evidence type="ECO:0000259" key="17">
    <source>
        <dbReference type="PROSITE" id="PS50056"/>
    </source>
</evidence>
<dbReference type="STRING" id="7719.ENSCINP00000005828"/>
<evidence type="ECO:0000256" key="4">
    <source>
        <dbReference type="ARBA" id="ARBA00013064"/>
    </source>
</evidence>
<dbReference type="InterPro" id="IPR003595">
    <property type="entry name" value="Tyr_Pase_cat"/>
</dbReference>
<dbReference type="PROSITE" id="PS50054">
    <property type="entry name" value="TYR_PHOSPHATASE_DUAL"/>
    <property type="match status" value="1"/>
</dbReference>
<dbReference type="InterPro" id="IPR057023">
    <property type="entry name" value="PTP-SAK"/>
</dbReference>
<reference evidence="19" key="1">
    <citation type="journal article" date="2002" name="Science">
        <title>The draft genome of Ciona intestinalis: insights into chordate and vertebrate origins.</title>
        <authorList>
            <person name="Dehal P."/>
            <person name="Satou Y."/>
            <person name="Campbell R.K."/>
            <person name="Chapman J."/>
            <person name="Degnan B."/>
            <person name="De Tomaso A."/>
            <person name="Davidson B."/>
            <person name="Di Gregorio A."/>
            <person name="Gelpke M."/>
            <person name="Goodstein D.M."/>
            <person name="Harafuji N."/>
            <person name="Hastings K.E."/>
            <person name="Ho I."/>
            <person name="Hotta K."/>
            <person name="Huang W."/>
            <person name="Kawashima T."/>
            <person name="Lemaire P."/>
            <person name="Martinez D."/>
            <person name="Meinertzhagen I.A."/>
            <person name="Necula S."/>
            <person name="Nonaka M."/>
            <person name="Putnam N."/>
            <person name="Rash S."/>
            <person name="Saiga H."/>
            <person name="Satake M."/>
            <person name="Terry A."/>
            <person name="Yamada L."/>
            <person name="Wang H.G."/>
            <person name="Awazu S."/>
            <person name="Azumi K."/>
            <person name="Boore J."/>
            <person name="Branno M."/>
            <person name="Chin-Bow S."/>
            <person name="DeSantis R."/>
            <person name="Doyle S."/>
            <person name="Francino P."/>
            <person name="Keys D.N."/>
            <person name="Haga S."/>
            <person name="Hayashi H."/>
            <person name="Hino K."/>
            <person name="Imai K.S."/>
            <person name="Inaba K."/>
            <person name="Kano S."/>
            <person name="Kobayashi K."/>
            <person name="Kobayashi M."/>
            <person name="Lee B.I."/>
            <person name="Makabe K.W."/>
            <person name="Manohar C."/>
            <person name="Matassi G."/>
            <person name="Medina M."/>
            <person name="Mochizuki Y."/>
            <person name="Mount S."/>
            <person name="Morishita T."/>
            <person name="Miura S."/>
            <person name="Nakayama A."/>
            <person name="Nishizaka S."/>
            <person name="Nomoto H."/>
            <person name="Ohta F."/>
            <person name="Oishi K."/>
            <person name="Rigoutsos I."/>
            <person name="Sano M."/>
            <person name="Sasaki A."/>
            <person name="Sasakura Y."/>
            <person name="Shoguchi E."/>
            <person name="Shin-i T."/>
            <person name="Spagnuolo A."/>
            <person name="Stainier D."/>
            <person name="Suzuki M.M."/>
            <person name="Tassy O."/>
            <person name="Takatori N."/>
            <person name="Tokuoka M."/>
            <person name="Yagi K."/>
            <person name="Yoshizaki F."/>
            <person name="Wada S."/>
            <person name="Zhang C."/>
            <person name="Hyatt P.D."/>
            <person name="Larimer F."/>
            <person name="Detter C."/>
            <person name="Doggett N."/>
            <person name="Glavina T."/>
            <person name="Hawkins T."/>
            <person name="Richardson P."/>
            <person name="Lucas S."/>
            <person name="Kohara Y."/>
            <person name="Levine M."/>
            <person name="Satoh N."/>
            <person name="Rokhsar D.S."/>
        </authorList>
    </citation>
    <scope>NUCLEOTIDE SEQUENCE [LARGE SCALE GENOMIC DNA]</scope>
</reference>
<evidence type="ECO:0000256" key="6">
    <source>
        <dbReference type="ARBA" id="ARBA00022490"/>
    </source>
</evidence>
<dbReference type="FunFam" id="3.90.190.10:FF:000063">
    <property type="entry name" value="Dual specificity phosphatase 23"/>
    <property type="match status" value="1"/>
</dbReference>